<gene>
    <name evidence="1" type="ORF">RISK_006521</name>
</gene>
<protein>
    <submittedName>
        <fullName evidence="1">Uncharacterized protein</fullName>
    </submittedName>
</protein>
<accession>A0A0J1B385</accession>
<evidence type="ECO:0000313" key="1">
    <source>
        <dbReference type="EMBL" id="KLU01365.1"/>
    </source>
</evidence>
<proteinExistence type="predicted"/>
<organism evidence="1 2">
    <name type="scientific">Rhodopirellula islandica</name>
    <dbReference type="NCBI Taxonomy" id="595434"/>
    <lineage>
        <taxon>Bacteria</taxon>
        <taxon>Pseudomonadati</taxon>
        <taxon>Planctomycetota</taxon>
        <taxon>Planctomycetia</taxon>
        <taxon>Pirellulales</taxon>
        <taxon>Pirellulaceae</taxon>
        <taxon>Rhodopirellula</taxon>
    </lineage>
</organism>
<dbReference type="EMBL" id="LECT01000054">
    <property type="protein sequence ID" value="KLU01365.1"/>
    <property type="molecule type" value="Genomic_DNA"/>
</dbReference>
<keyword evidence="2" id="KW-1185">Reference proteome</keyword>
<comment type="caution">
    <text evidence="1">The sequence shown here is derived from an EMBL/GenBank/DDBJ whole genome shotgun (WGS) entry which is preliminary data.</text>
</comment>
<dbReference type="Proteomes" id="UP000036367">
    <property type="component" value="Unassembled WGS sequence"/>
</dbReference>
<dbReference type="AlphaFoldDB" id="A0A0J1B385"/>
<name>A0A0J1B385_RHOIS</name>
<reference evidence="1" key="1">
    <citation type="submission" date="2015-05" db="EMBL/GenBank/DDBJ databases">
        <title>Permanent draft genome of Rhodopirellula islandicus K833.</title>
        <authorList>
            <person name="Kizina J."/>
            <person name="Richter M."/>
            <person name="Glockner F.O."/>
            <person name="Harder J."/>
        </authorList>
    </citation>
    <scope>NUCLEOTIDE SEQUENCE [LARGE SCALE GENOMIC DNA]</scope>
    <source>
        <strain evidence="1">K833</strain>
    </source>
</reference>
<sequence>MVAMKFGNPELPDGTVEDNCSTRILQRVMPKGLVASSTTTGIPCVA</sequence>
<evidence type="ECO:0000313" key="2">
    <source>
        <dbReference type="Proteomes" id="UP000036367"/>
    </source>
</evidence>